<dbReference type="InterPro" id="IPR013087">
    <property type="entry name" value="Znf_C2H2_type"/>
</dbReference>
<protein>
    <recommendedName>
        <fullName evidence="1">C2H2-type domain-containing protein</fullName>
    </recommendedName>
</protein>
<dbReference type="AlphaFoldDB" id="G7YI19"/>
<dbReference type="PROSITE" id="PS00028">
    <property type="entry name" value="ZINC_FINGER_C2H2_1"/>
    <property type="match status" value="1"/>
</dbReference>
<dbReference type="InterPro" id="IPR000305">
    <property type="entry name" value="GIY-YIG_endonuc"/>
</dbReference>
<dbReference type="InterPro" id="IPR058912">
    <property type="entry name" value="HTH_animal"/>
</dbReference>
<evidence type="ECO:0000259" key="1">
    <source>
        <dbReference type="PROSITE" id="PS00028"/>
    </source>
</evidence>
<proteinExistence type="predicted"/>
<dbReference type="PANTHER" id="PTHR21301">
    <property type="entry name" value="REVERSE TRANSCRIPTASE"/>
    <property type="match status" value="1"/>
</dbReference>
<reference evidence="2" key="1">
    <citation type="journal article" date="2011" name="Genome Biol.">
        <title>The draft genome of the carcinogenic human liver fluke Clonorchis sinensis.</title>
        <authorList>
            <person name="Wang X."/>
            <person name="Chen W."/>
            <person name="Huang Y."/>
            <person name="Sun J."/>
            <person name="Men J."/>
            <person name="Liu H."/>
            <person name="Luo F."/>
            <person name="Guo L."/>
            <person name="Lv X."/>
            <person name="Deng C."/>
            <person name="Zhou C."/>
            <person name="Fan Y."/>
            <person name="Li X."/>
            <person name="Huang L."/>
            <person name="Hu Y."/>
            <person name="Liang C."/>
            <person name="Hu X."/>
            <person name="Xu J."/>
            <person name="Yu X."/>
        </authorList>
    </citation>
    <scope>NUCLEOTIDE SEQUENCE [LARGE SCALE GENOMIC DNA]</scope>
    <source>
        <strain evidence="2">Henan</strain>
    </source>
</reference>
<dbReference type="CDD" id="cd10442">
    <property type="entry name" value="GIY-YIG_PLEs"/>
    <property type="match status" value="1"/>
</dbReference>
<reference key="2">
    <citation type="submission" date="2011-10" db="EMBL/GenBank/DDBJ databases">
        <title>The genome and transcriptome sequence of Clonorchis sinensis provide insights into the carcinogenic liver fluke.</title>
        <authorList>
            <person name="Wang X."/>
            <person name="Huang Y."/>
            <person name="Chen W."/>
            <person name="Liu H."/>
            <person name="Guo L."/>
            <person name="Chen Y."/>
            <person name="Luo F."/>
            <person name="Zhou W."/>
            <person name="Sun J."/>
            <person name="Mao Q."/>
            <person name="Liang P."/>
            <person name="Zhou C."/>
            <person name="Tian Y."/>
            <person name="Men J."/>
            <person name="Lv X."/>
            <person name="Huang L."/>
            <person name="Zhou J."/>
            <person name="Hu Y."/>
            <person name="Li R."/>
            <person name="Zhang F."/>
            <person name="Lei H."/>
            <person name="Li X."/>
            <person name="Hu X."/>
            <person name="Liang C."/>
            <person name="Xu J."/>
            <person name="Wu Z."/>
            <person name="Yu X."/>
        </authorList>
    </citation>
    <scope>NUCLEOTIDE SEQUENCE</scope>
    <source>
        <strain>Henan</strain>
    </source>
</reference>
<sequence length="449" mass="51084">MQLRFFPNGVSSDETGKCMIILKVRILVENLIQKSAKVEMQSIGFLFGCKESTIAQITNSDKLPERKIADINCAKQFFYVSNHGVFRLNFNRRESQSNGEFSEFPPLPTKLYLISRGMKNNRLSPITVPAAGERVANDMFVVIKRDKVNEFFQYLNNLDPHIKFSMELESTSCTLHFLDCMTHKSGGGKLKTTIYRKPTDSGAVLNYSSAHPKAVYASIVSTMFRRVRALCTEEVDRRAAQLEVKKRLEDGGYPVGLIKRQLRRVLVPTPRPNKEWIGTAVIPYKTGTSEVIRWVLNTANIRVAFQKGKTLRSVLVQLKDRLPVDRTRNCVYRIKCNDCTKVYIGQTARELHTRIGEHKRSINRPPRNIDEYQAIVNDSAMAGHALDTGHRIDLKSVDILRRGLRFTPQRLVAEAVEIAKHPSVNRIEGVELASVWKQKCVNDPRGIFH</sequence>
<gene>
    <name evidence="2" type="ORF">CLF_108432</name>
</gene>
<evidence type="ECO:0000313" key="2">
    <source>
        <dbReference type="EMBL" id="GAA52602.1"/>
    </source>
</evidence>
<organism evidence="2 3">
    <name type="scientific">Clonorchis sinensis</name>
    <name type="common">Chinese liver fluke</name>
    <dbReference type="NCBI Taxonomy" id="79923"/>
    <lineage>
        <taxon>Eukaryota</taxon>
        <taxon>Metazoa</taxon>
        <taxon>Spiralia</taxon>
        <taxon>Lophotrochozoa</taxon>
        <taxon>Platyhelminthes</taxon>
        <taxon>Trematoda</taxon>
        <taxon>Digenea</taxon>
        <taxon>Opisthorchiida</taxon>
        <taxon>Opisthorchiata</taxon>
        <taxon>Opisthorchiidae</taxon>
        <taxon>Clonorchis</taxon>
    </lineage>
</organism>
<dbReference type="Pfam" id="PF26215">
    <property type="entry name" value="HTH_animal"/>
    <property type="match status" value="1"/>
</dbReference>
<dbReference type="Gene3D" id="3.40.1440.10">
    <property type="entry name" value="GIY-YIG endonuclease"/>
    <property type="match status" value="1"/>
</dbReference>
<keyword evidence="3" id="KW-1185">Reference proteome</keyword>
<dbReference type="EMBL" id="DF143320">
    <property type="protein sequence ID" value="GAA52602.1"/>
    <property type="molecule type" value="Genomic_DNA"/>
</dbReference>
<accession>G7YI19</accession>
<dbReference type="Pfam" id="PF01541">
    <property type="entry name" value="GIY-YIG"/>
    <property type="match status" value="1"/>
</dbReference>
<feature type="domain" description="C2H2-type" evidence="1">
    <location>
        <begin position="336"/>
        <end position="358"/>
    </location>
</feature>
<dbReference type="PANTHER" id="PTHR21301:SF10">
    <property type="entry name" value="REVERSE TRANSCRIPTASE DOMAIN-CONTAINING PROTEIN"/>
    <property type="match status" value="1"/>
</dbReference>
<dbReference type="Proteomes" id="UP000008909">
    <property type="component" value="Unassembled WGS sequence"/>
</dbReference>
<name>G7YI19_CLOSI</name>
<dbReference type="InterPro" id="IPR035901">
    <property type="entry name" value="GIY-YIG_endonuc_sf"/>
</dbReference>
<evidence type="ECO:0000313" key="3">
    <source>
        <dbReference type="Proteomes" id="UP000008909"/>
    </source>
</evidence>